<organism evidence="1 2">
    <name type="scientific">Sphingomonas anseongensis</name>
    <dbReference type="NCBI Taxonomy" id="2908207"/>
    <lineage>
        <taxon>Bacteria</taxon>
        <taxon>Pseudomonadati</taxon>
        <taxon>Pseudomonadota</taxon>
        <taxon>Alphaproteobacteria</taxon>
        <taxon>Sphingomonadales</taxon>
        <taxon>Sphingomonadaceae</taxon>
        <taxon>Sphingomonas</taxon>
    </lineage>
</organism>
<reference evidence="1" key="1">
    <citation type="submission" date="2022-05" db="EMBL/GenBank/DDBJ databases">
        <authorList>
            <person name="Jo J.-H."/>
            <person name="Im W.-T."/>
        </authorList>
    </citation>
    <scope>NUCLEOTIDE SEQUENCE</scope>
    <source>
        <strain evidence="1">RG327</strain>
    </source>
</reference>
<evidence type="ECO:0000313" key="2">
    <source>
        <dbReference type="Proteomes" id="UP001165343"/>
    </source>
</evidence>
<accession>A0ABT0REG7</accession>
<comment type="caution">
    <text evidence="1">The sequence shown here is derived from an EMBL/GenBank/DDBJ whole genome shotgun (WGS) entry which is preliminary data.</text>
</comment>
<dbReference type="EMBL" id="JAMGBC010000001">
    <property type="protein sequence ID" value="MCL6678320.1"/>
    <property type="molecule type" value="Genomic_DNA"/>
</dbReference>
<protein>
    <submittedName>
        <fullName evidence="1">Uncharacterized protein</fullName>
    </submittedName>
</protein>
<evidence type="ECO:0000313" key="1">
    <source>
        <dbReference type="EMBL" id="MCL6678320.1"/>
    </source>
</evidence>
<gene>
    <name evidence="1" type="ORF">LZ519_03175</name>
</gene>
<dbReference type="Proteomes" id="UP001165343">
    <property type="component" value="Unassembled WGS sequence"/>
</dbReference>
<keyword evidence="2" id="KW-1185">Reference proteome</keyword>
<dbReference type="RefSeq" id="WP_249867280.1">
    <property type="nucleotide sequence ID" value="NZ_JAMGBC010000001.1"/>
</dbReference>
<name>A0ABT0REG7_9SPHN</name>
<sequence length="110" mass="11904">MMRLAMSPAAAGLLRSLLRRGGVNRDRILLTEFRSTDWQSLTFTGEQHKIRLRVPAPDAGAIVARLVNGLEDSEFSIPGHVVADIALAGEPDQQPDGSLVLTIEALTVED</sequence>
<proteinExistence type="predicted"/>